<evidence type="ECO:0008006" key="3">
    <source>
        <dbReference type="Google" id="ProtNLM"/>
    </source>
</evidence>
<evidence type="ECO:0000313" key="2">
    <source>
        <dbReference type="Proteomes" id="UP001153636"/>
    </source>
</evidence>
<keyword evidence="2" id="KW-1185">Reference proteome</keyword>
<sequence length="425" mass="49517">MDRREEVENYIKNNLWRGHPDRKNKCTNIRNGHTNITYRYRVLGERYSELYYTYKEIDHLEWDTLQMDKGIFRSYAEKYQELLELQGNYETMEVSTTIRTKNGQKITTQKVHKVETDGTEVDLWKTLQQIRDSTKEDQKVAIHEMEGVALVNLRKMAEVIFHGSDTQVKIYHEGNINNIKKERPRYGLLINSDNKSYKDILADVKNAVKGSGDMDKIRTIRSTKEGKLLITLDKDEQAMVNIKKALREKTELKIRQIGKDEMEVIHIRGMDLVTTAEEMQEAITNRLGEWNAENRIGNIRPLANNTIAATVSVRKEDADILLRNKFIKIGLVRGRMEKSLKVERCTRCWSFDYHNRDTCDGPDRHDLCFKCGEKDHASSTCNNEAKCPVCPVEENQHKFGTIKCAEFKRALNKARNKEKKLNRQG</sequence>
<gene>
    <name evidence="1" type="ORF">PSYICH_LOCUS6491</name>
</gene>
<protein>
    <recommendedName>
        <fullName evidence="3">CCHC-type domain-containing protein</fullName>
    </recommendedName>
</protein>
<dbReference type="EMBL" id="OV651814">
    <property type="protein sequence ID" value="CAH1107111.1"/>
    <property type="molecule type" value="Genomic_DNA"/>
</dbReference>
<proteinExistence type="predicted"/>
<organism evidence="1 2">
    <name type="scientific">Psylliodes chrysocephalus</name>
    <dbReference type="NCBI Taxonomy" id="3402493"/>
    <lineage>
        <taxon>Eukaryota</taxon>
        <taxon>Metazoa</taxon>
        <taxon>Ecdysozoa</taxon>
        <taxon>Arthropoda</taxon>
        <taxon>Hexapoda</taxon>
        <taxon>Insecta</taxon>
        <taxon>Pterygota</taxon>
        <taxon>Neoptera</taxon>
        <taxon>Endopterygota</taxon>
        <taxon>Coleoptera</taxon>
        <taxon>Polyphaga</taxon>
        <taxon>Cucujiformia</taxon>
        <taxon>Chrysomeloidea</taxon>
        <taxon>Chrysomelidae</taxon>
        <taxon>Galerucinae</taxon>
        <taxon>Alticini</taxon>
        <taxon>Psylliodes</taxon>
    </lineage>
</organism>
<dbReference type="OrthoDB" id="6777962at2759"/>
<evidence type="ECO:0000313" key="1">
    <source>
        <dbReference type="EMBL" id="CAH1107111.1"/>
    </source>
</evidence>
<accession>A0A9P0CZH5</accession>
<dbReference type="Proteomes" id="UP001153636">
    <property type="component" value="Chromosome 2"/>
</dbReference>
<dbReference type="AlphaFoldDB" id="A0A9P0CZH5"/>
<reference evidence="1" key="1">
    <citation type="submission" date="2022-01" db="EMBL/GenBank/DDBJ databases">
        <authorList>
            <person name="King R."/>
        </authorList>
    </citation>
    <scope>NUCLEOTIDE SEQUENCE</scope>
</reference>
<name>A0A9P0CZH5_9CUCU</name>